<proteinExistence type="predicted"/>
<gene>
    <name evidence="2" type="primary">LOC142165912</name>
</gene>
<evidence type="ECO:0000313" key="1">
    <source>
        <dbReference type="Proteomes" id="UP000790787"/>
    </source>
</evidence>
<dbReference type="RefSeq" id="XP_075080401.1">
    <property type="nucleotide sequence ID" value="XM_075224300.1"/>
</dbReference>
<sequence>MYDNYQTAVNGRIWLVWDPQWCEVRMVRAEAQILHCEITSKIGDIRCYLTIVYGFNTVEHKRALWENLKDVAVGMNKPWLVAGDFNAVMYQDDRMFGNPITYTEVKEYSECMHELFRTEVHWRGDYYTWSNKQQNNDRIYSRLLAKERELIQSLGKWSLIEESALQQKAKVRWIKLGESNNKYFSALTKERTQRKQITELISLTNRKLVEPEEIREEIVNFYKGLMGSTTYMLPAVNKHTMRKWPCITQQQREEVTVAIKEFFKTGKMYRAINCTAITLVPKTAKPSTVNENRPIA</sequence>
<accession>A0AC58S5Z8</accession>
<keyword evidence="1" id="KW-1185">Reference proteome</keyword>
<reference evidence="1" key="1">
    <citation type="journal article" date="2014" name="Nat. Commun.">
        <title>The tobacco genome sequence and its comparison with those of tomato and potato.</title>
        <authorList>
            <person name="Sierro N."/>
            <person name="Battey J.N."/>
            <person name="Ouadi S."/>
            <person name="Bakaher N."/>
            <person name="Bovet L."/>
            <person name="Willig A."/>
            <person name="Goepfert S."/>
            <person name="Peitsch M.C."/>
            <person name="Ivanov N.V."/>
        </authorList>
    </citation>
    <scope>NUCLEOTIDE SEQUENCE [LARGE SCALE GENOMIC DNA]</scope>
</reference>
<reference evidence="2" key="2">
    <citation type="submission" date="2025-08" db="UniProtKB">
        <authorList>
            <consortium name="RefSeq"/>
        </authorList>
    </citation>
    <scope>IDENTIFICATION</scope>
    <source>
        <tissue evidence="2">Leaf</tissue>
    </source>
</reference>
<evidence type="ECO:0000313" key="2">
    <source>
        <dbReference type="RefSeq" id="XP_075080401.1"/>
    </source>
</evidence>
<organism evidence="1 2">
    <name type="scientific">Nicotiana tabacum</name>
    <name type="common">Common tobacco</name>
    <dbReference type="NCBI Taxonomy" id="4097"/>
    <lineage>
        <taxon>Eukaryota</taxon>
        <taxon>Viridiplantae</taxon>
        <taxon>Streptophyta</taxon>
        <taxon>Embryophyta</taxon>
        <taxon>Tracheophyta</taxon>
        <taxon>Spermatophyta</taxon>
        <taxon>Magnoliopsida</taxon>
        <taxon>eudicotyledons</taxon>
        <taxon>Gunneridae</taxon>
        <taxon>Pentapetalae</taxon>
        <taxon>asterids</taxon>
        <taxon>lamiids</taxon>
        <taxon>Solanales</taxon>
        <taxon>Solanaceae</taxon>
        <taxon>Nicotianoideae</taxon>
        <taxon>Nicotianeae</taxon>
        <taxon>Nicotiana</taxon>
    </lineage>
</organism>
<protein>
    <submittedName>
        <fullName evidence="2">Uncharacterized protein LOC142165912</fullName>
    </submittedName>
</protein>
<name>A0AC58S5Z8_TOBAC</name>
<dbReference type="Proteomes" id="UP000790787">
    <property type="component" value="Chromosome 11"/>
</dbReference>